<name>A0ABN3TLQ3_9ACTN</name>
<dbReference type="PANTHER" id="PTHR43046:SF16">
    <property type="entry name" value="ADP-RIBOSE PYROPHOSPHATASE YJHB-RELATED"/>
    <property type="match status" value="1"/>
</dbReference>
<dbReference type="CDD" id="cd18879">
    <property type="entry name" value="NUDIX_Hydrolase"/>
    <property type="match status" value="1"/>
</dbReference>
<evidence type="ECO:0000256" key="2">
    <source>
        <dbReference type="ARBA" id="ARBA00022801"/>
    </source>
</evidence>
<dbReference type="Gene3D" id="3.90.79.10">
    <property type="entry name" value="Nucleoside Triphosphate Pyrophosphohydrolase"/>
    <property type="match status" value="1"/>
</dbReference>
<evidence type="ECO:0000256" key="1">
    <source>
        <dbReference type="ARBA" id="ARBA00001946"/>
    </source>
</evidence>
<reference evidence="5 6" key="1">
    <citation type="journal article" date="2019" name="Int. J. Syst. Evol. Microbiol.">
        <title>The Global Catalogue of Microorganisms (GCM) 10K type strain sequencing project: providing services to taxonomists for standard genome sequencing and annotation.</title>
        <authorList>
            <consortium name="The Broad Institute Genomics Platform"/>
            <consortium name="The Broad Institute Genome Sequencing Center for Infectious Disease"/>
            <person name="Wu L."/>
            <person name="Ma J."/>
        </authorList>
    </citation>
    <scope>NUCLEOTIDE SEQUENCE [LARGE SCALE GENOMIC DNA]</scope>
    <source>
        <strain evidence="5 6">JCM 4542</strain>
    </source>
</reference>
<dbReference type="PANTHER" id="PTHR43046">
    <property type="entry name" value="GDP-MANNOSE MANNOSYL HYDROLASE"/>
    <property type="match status" value="1"/>
</dbReference>
<keyword evidence="2" id="KW-0378">Hydrolase</keyword>
<comment type="caution">
    <text evidence="5">The sequence shown here is derived from an EMBL/GenBank/DDBJ whole genome shotgun (WGS) entry which is preliminary data.</text>
</comment>
<dbReference type="PROSITE" id="PS51462">
    <property type="entry name" value="NUDIX"/>
    <property type="match status" value="1"/>
</dbReference>
<dbReference type="Pfam" id="PF00293">
    <property type="entry name" value="NUDIX"/>
    <property type="match status" value="1"/>
</dbReference>
<feature type="domain" description="Nudix hydrolase" evidence="4">
    <location>
        <begin position="64"/>
        <end position="196"/>
    </location>
</feature>
<dbReference type="EMBL" id="BAAASL010000003">
    <property type="protein sequence ID" value="GAA2710048.1"/>
    <property type="molecule type" value="Genomic_DNA"/>
</dbReference>
<keyword evidence="6" id="KW-1185">Reference proteome</keyword>
<dbReference type="InterPro" id="IPR000086">
    <property type="entry name" value="NUDIX_hydrolase_dom"/>
</dbReference>
<comment type="cofactor">
    <cofactor evidence="1">
        <name>Mg(2+)</name>
        <dbReference type="ChEBI" id="CHEBI:18420"/>
    </cofactor>
</comment>
<accession>A0ABN3TLQ3</accession>
<evidence type="ECO:0000313" key="5">
    <source>
        <dbReference type="EMBL" id="GAA2710048.1"/>
    </source>
</evidence>
<evidence type="ECO:0000313" key="6">
    <source>
        <dbReference type="Proteomes" id="UP001500886"/>
    </source>
</evidence>
<organism evidence="5 6">
    <name type="scientific">Streptomyces luteosporeus</name>
    <dbReference type="NCBI Taxonomy" id="173856"/>
    <lineage>
        <taxon>Bacteria</taxon>
        <taxon>Bacillati</taxon>
        <taxon>Actinomycetota</taxon>
        <taxon>Actinomycetes</taxon>
        <taxon>Kitasatosporales</taxon>
        <taxon>Streptomycetaceae</taxon>
        <taxon>Streptomyces</taxon>
    </lineage>
</organism>
<dbReference type="Proteomes" id="UP001500886">
    <property type="component" value="Unassembled WGS sequence"/>
</dbReference>
<evidence type="ECO:0000256" key="3">
    <source>
        <dbReference type="SAM" id="MobiDB-lite"/>
    </source>
</evidence>
<proteinExistence type="predicted"/>
<dbReference type="InterPro" id="IPR015797">
    <property type="entry name" value="NUDIX_hydrolase-like_dom_sf"/>
</dbReference>
<sequence>MGAIGHRRPAVDVPSRARAAEPPTDTAARPLQGAKFRRTGPRLRGVPVPEYIRDLRTAVGGRLLWLPGVSAIVLNEEGRVLLGRRADLGMWSIIGGIPDPGEQPAAAVVREVYEETSVHCVPEKILLVEALHKVVYPNGDICQFMDICFRCRAVGGRARVNDDESLEVGWFAPDALPDLEPFAVARIKQATEDGPTWFEGLGEP</sequence>
<dbReference type="SUPFAM" id="SSF55811">
    <property type="entry name" value="Nudix"/>
    <property type="match status" value="1"/>
</dbReference>
<feature type="region of interest" description="Disordered" evidence="3">
    <location>
        <begin position="1"/>
        <end position="41"/>
    </location>
</feature>
<evidence type="ECO:0000259" key="4">
    <source>
        <dbReference type="PROSITE" id="PS51462"/>
    </source>
</evidence>
<gene>
    <name evidence="5" type="ORF">GCM10010315_09160</name>
</gene>
<protein>
    <submittedName>
        <fullName evidence="5">NUDIX domain-containing protein</fullName>
    </submittedName>
</protein>